<evidence type="ECO:0000313" key="21">
    <source>
        <dbReference type="Proteomes" id="UP000248724"/>
    </source>
</evidence>
<comment type="pathway">
    <text evidence="4">Lipid metabolism.</text>
</comment>
<evidence type="ECO:0000256" key="8">
    <source>
        <dbReference type="ARBA" id="ARBA00022475"/>
    </source>
</evidence>
<evidence type="ECO:0000256" key="1">
    <source>
        <dbReference type="ARBA" id="ARBA00001698"/>
    </source>
</evidence>
<dbReference type="UniPathway" id="UPA00557">
    <property type="reaction ID" value="UER00614"/>
</dbReference>
<evidence type="ECO:0000256" key="10">
    <source>
        <dbReference type="ARBA" id="ARBA00022679"/>
    </source>
</evidence>
<comment type="catalytic activity">
    <reaction evidence="1 18">
        <text>a 1,2-diacyl-sn-glycero-3-phosphate + CTP + H(+) = a CDP-1,2-diacyl-sn-glycerol + diphosphate</text>
        <dbReference type="Rhea" id="RHEA:16229"/>
        <dbReference type="ChEBI" id="CHEBI:15378"/>
        <dbReference type="ChEBI" id="CHEBI:33019"/>
        <dbReference type="ChEBI" id="CHEBI:37563"/>
        <dbReference type="ChEBI" id="CHEBI:58332"/>
        <dbReference type="ChEBI" id="CHEBI:58608"/>
        <dbReference type="EC" id="2.7.7.41"/>
    </reaction>
</comment>
<evidence type="ECO:0000256" key="5">
    <source>
        <dbReference type="ARBA" id="ARBA00010185"/>
    </source>
</evidence>
<organism evidence="20 21">
    <name type="scientific">Candidatus Aeolococcus gillhamiae</name>
    <dbReference type="NCBI Taxonomy" id="3127015"/>
    <lineage>
        <taxon>Bacteria</taxon>
        <taxon>Bacillati</taxon>
        <taxon>Candidatus Dormiibacterota</taxon>
        <taxon>Candidatus Dormibacteria</taxon>
        <taxon>Candidatus Aeolococcales</taxon>
        <taxon>Candidatus Aeolococcaceae</taxon>
        <taxon>Candidatus Aeolococcus</taxon>
    </lineage>
</organism>
<evidence type="ECO:0000256" key="16">
    <source>
        <dbReference type="ARBA" id="ARBA00023209"/>
    </source>
</evidence>
<dbReference type="GO" id="GO:0004605">
    <property type="term" value="F:phosphatidate cytidylyltransferase activity"/>
    <property type="evidence" value="ECO:0007669"/>
    <property type="project" value="UniProtKB-EC"/>
</dbReference>
<dbReference type="Pfam" id="PF01148">
    <property type="entry name" value="CTP_transf_1"/>
    <property type="match status" value="1"/>
</dbReference>
<name>A0A2W5ZEH8_9BACT</name>
<keyword evidence="17" id="KW-1208">Phospholipid metabolism</keyword>
<gene>
    <name evidence="20" type="ORF">DLM65_06330</name>
</gene>
<keyword evidence="9" id="KW-0444">Lipid biosynthesis</keyword>
<comment type="similarity">
    <text evidence="5 18">Belongs to the CDS family.</text>
</comment>
<evidence type="ECO:0000256" key="12">
    <source>
        <dbReference type="ARBA" id="ARBA00022695"/>
    </source>
</evidence>
<feature type="transmembrane region" description="Helical" evidence="19">
    <location>
        <begin position="272"/>
        <end position="289"/>
    </location>
</feature>
<feature type="transmembrane region" description="Helical" evidence="19">
    <location>
        <begin position="35"/>
        <end position="68"/>
    </location>
</feature>
<comment type="subcellular location">
    <subcellularLocation>
        <location evidence="2">Cell membrane</location>
        <topology evidence="2">Multi-pass membrane protein</topology>
    </subcellularLocation>
</comment>
<evidence type="ECO:0000256" key="6">
    <source>
        <dbReference type="ARBA" id="ARBA00012487"/>
    </source>
</evidence>
<evidence type="ECO:0000256" key="2">
    <source>
        <dbReference type="ARBA" id="ARBA00004651"/>
    </source>
</evidence>
<comment type="pathway">
    <text evidence="3 18">Phospholipid metabolism; CDP-diacylglycerol biosynthesis; CDP-diacylglycerol from sn-glycerol 3-phosphate: step 3/3.</text>
</comment>
<feature type="transmembrane region" description="Helical" evidence="19">
    <location>
        <begin position="80"/>
        <end position="96"/>
    </location>
</feature>
<evidence type="ECO:0000313" key="20">
    <source>
        <dbReference type="EMBL" id="PZR81216.1"/>
    </source>
</evidence>
<keyword evidence="14" id="KW-0443">Lipid metabolism</keyword>
<comment type="caution">
    <text evidence="20">The sequence shown here is derived from an EMBL/GenBank/DDBJ whole genome shotgun (WGS) entry which is preliminary data.</text>
</comment>
<dbReference type="EC" id="2.7.7.41" evidence="6 18"/>
<accession>A0A2W5ZEH8</accession>
<feature type="transmembrane region" description="Helical" evidence="19">
    <location>
        <begin position="158"/>
        <end position="180"/>
    </location>
</feature>
<sequence>MSDSSFARENPATGVAATPAVAAPTSVAVRWISGVLLLVLVAGAVAAGGSLFVAVVAAAAAVGAWEFAGLAARLDARPPLWLLLPLTVWLAIRYAVPGSPPALDIGLGAGLVAGIVGLVATGSSWRGWMAALAGAVYVGFSLGYYVALLTWRPSDHRFGIAALAVPVAAVIVCDTAAYLVGSAFGRRPFFPQLSPRKSLEGAVAGLVGAVAIAAVLGAAYLGISPWVGAAEGLLVAVVAQAGDLAESALKRQGGAKDSSNLIPGHGGLLDRLDSIVLVAPAVYCFYRLISLA</sequence>
<dbReference type="AlphaFoldDB" id="A0A2W5ZEH8"/>
<keyword evidence="13 19" id="KW-1133">Transmembrane helix</keyword>
<keyword evidence="8" id="KW-1003">Cell membrane</keyword>
<feature type="transmembrane region" description="Helical" evidence="19">
    <location>
        <begin position="127"/>
        <end position="146"/>
    </location>
</feature>
<dbReference type="Proteomes" id="UP000248724">
    <property type="component" value="Unassembled WGS sequence"/>
</dbReference>
<keyword evidence="12 18" id="KW-0548">Nucleotidyltransferase</keyword>
<keyword evidence="10 18" id="KW-0808">Transferase</keyword>
<proteinExistence type="inferred from homology"/>
<evidence type="ECO:0000256" key="19">
    <source>
        <dbReference type="SAM" id="Phobius"/>
    </source>
</evidence>
<reference evidence="20 21" key="1">
    <citation type="journal article" date="2017" name="Nature">
        <title>Atmospheric trace gases support primary production in Antarctic desert surface soil.</title>
        <authorList>
            <person name="Ji M."/>
            <person name="Greening C."/>
            <person name="Vanwonterghem I."/>
            <person name="Carere C.R."/>
            <person name="Bay S.K."/>
            <person name="Steen J.A."/>
            <person name="Montgomery K."/>
            <person name="Lines T."/>
            <person name="Beardall J."/>
            <person name="van Dorst J."/>
            <person name="Snape I."/>
            <person name="Stott M.B."/>
            <person name="Hugenholtz P."/>
            <person name="Ferrari B.C."/>
        </authorList>
    </citation>
    <scope>NUCLEOTIDE SEQUENCE [LARGE SCALE GENOMIC DNA]</scope>
    <source>
        <strain evidence="20">RRmetagenome_bin12</strain>
    </source>
</reference>
<evidence type="ECO:0000256" key="13">
    <source>
        <dbReference type="ARBA" id="ARBA00022989"/>
    </source>
</evidence>
<feature type="transmembrane region" description="Helical" evidence="19">
    <location>
        <begin position="201"/>
        <end position="223"/>
    </location>
</feature>
<evidence type="ECO:0000256" key="14">
    <source>
        <dbReference type="ARBA" id="ARBA00023098"/>
    </source>
</evidence>
<evidence type="ECO:0000256" key="15">
    <source>
        <dbReference type="ARBA" id="ARBA00023136"/>
    </source>
</evidence>
<evidence type="ECO:0000256" key="3">
    <source>
        <dbReference type="ARBA" id="ARBA00005119"/>
    </source>
</evidence>
<dbReference type="EMBL" id="QHBU01000119">
    <property type="protein sequence ID" value="PZR81216.1"/>
    <property type="molecule type" value="Genomic_DNA"/>
</dbReference>
<evidence type="ECO:0000256" key="11">
    <source>
        <dbReference type="ARBA" id="ARBA00022692"/>
    </source>
</evidence>
<protein>
    <recommendedName>
        <fullName evidence="7 18">Phosphatidate cytidylyltransferase</fullName>
        <ecNumber evidence="6 18">2.7.7.41</ecNumber>
    </recommendedName>
</protein>
<keyword evidence="15 19" id="KW-0472">Membrane</keyword>
<dbReference type="PROSITE" id="PS01315">
    <property type="entry name" value="CDS"/>
    <property type="match status" value="1"/>
</dbReference>
<feature type="transmembrane region" description="Helical" evidence="19">
    <location>
        <begin position="102"/>
        <end position="120"/>
    </location>
</feature>
<evidence type="ECO:0000256" key="18">
    <source>
        <dbReference type="RuleBase" id="RU003938"/>
    </source>
</evidence>
<evidence type="ECO:0000256" key="4">
    <source>
        <dbReference type="ARBA" id="ARBA00005189"/>
    </source>
</evidence>
<dbReference type="PANTHER" id="PTHR46382">
    <property type="entry name" value="PHOSPHATIDATE CYTIDYLYLTRANSFERASE"/>
    <property type="match status" value="1"/>
</dbReference>
<dbReference type="InterPro" id="IPR000374">
    <property type="entry name" value="PC_trans"/>
</dbReference>
<keyword evidence="11 18" id="KW-0812">Transmembrane</keyword>
<evidence type="ECO:0000256" key="7">
    <source>
        <dbReference type="ARBA" id="ARBA00019373"/>
    </source>
</evidence>
<dbReference type="GO" id="GO:0005886">
    <property type="term" value="C:plasma membrane"/>
    <property type="evidence" value="ECO:0007669"/>
    <property type="project" value="UniProtKB-SubCell"/>
</dbReference>
<evidence type="ECO:0000256" key="17">
    <source>
        <dbReference type="ARBA" id="ARBA00023264"/>
    </source>
</evidence>
<keyword evidence="16" id="KW-0594">Phospholipid biosynthesis</keyword>
<dbReference type="PANTHER" id="PTHR46382:SF1">
    <property type="entry name" value="PHOSPHATIDATE CYTIDYLYLTRANSFERASE"/>
    <property type="match status" value="1"/>
</dbReference>
<evidence type="ECO:0000256" key="9">
    <source>
        <dbReference type="ARBA" id="ARBA00022516"/>
    </source>
</evidence>
<dbReference type="GO" id="GO:0016024">
    <property type="term" value="P:CDP-diacylglycerol biosynthetic process"/>
    <property type="evidence" value="ECO:0007669"/>
    <property type="project" value="UniProtKB-UniPathway"/>
</dbReference>